<reference evidence="2 3" key="1">
    <citation type="journal article" date="2020" name="Pathogens">
        <title>First Whole Genome Sequence of Anaplasma platys, an Obligate Intracellular Rickettsial Pathogen of Dogs.</title>
        <authorList>
            <person name="Llanes A."/>
            <person name="Rajeev S."/>
        </authorList>
    </citation>
    <scope>NUCLEOTIDE SEQUENCE [LARGE SCALE GENOMIC DNA]</scope>
    <source>
        <strain evidence="2 3">S3</strain>
    </source>
</reference>
<dbReference type="KEGG" id="aplt:ANPL_02615"/>
<sequence>MSRARCFLIFFLLLCGIVGGGVFLCRIVIKDVTLGLLESLKGNGVFPDGMSVGYENISFGLSLSSEALEDAVSEAQQAFPSINVLLDGFFVSEKDNGMKLKAEAIKVSYGIAGRRMSVSLPRGFVDIENVSASFGEGYGDLRCSVDPVLVVEWRDNLFLSAIKKLLYKKGDKGAENQVVSFSYVDADGISCKDLNTGKDVSVYNDALFKFGVLDDVEVRADAEVNAKDRPDGKLSLKLSDVVVRFFKNERLSDVSITSAELRGDDFLLTLNGGTALSEKCGPSPLGVCEFELTLGFEGYDNFWKFFEEILQKRQVLDEDSGSFIMHRSMFQGIKQVIRDVSVKGDGDKLVLDLRKTRDGNVMLGSITLAEFFRSVEDVVSKSENAKELLEGSANDVLSDLDKSLSSDVLSGTDSSVVPEDFEAPVKEQND</sequence>
<name>A0A858PYE1_9RICK</name>
<dbReference type="RefSeq" id="WP_169193218.1">
    <property type="nucleotide sequence ID" value="NZ_CP046391.1"/>
</dbReference>
<dbReference type="Proteomes" id="UP000500930">
    <property type="component" value="Chromosome"/>
</dbReference>
<gene>
    <name evidence="2" type="ORF">ANPL_02615</name>
</gene>
<keyword evidence="3" id="KW-1185">Reference proteome</keyword>
<evidence type="ECO:0000313" key="3">
    <source>
        <dbReference type="Proteomes" id="UP000500930"/>
    </source>
</evidence>
<evidence type="ECO:0000256" key="1">
    <source>
        <dbReference type="SAM" id="MobiDB-lite"/>
    </source>
</evidence>
<dbReference type="AlphaFoldDB" id="A0A858PYE1"/>
<organism evidence="2 3">
    <name type="scientific">Anaplasma platys</name>
    <dbReference type="NCBI Taxonomy" id="949"/>
    <lineage>
        <taxon>Bacteria</taxon>
        <taxon>Pseudomonadati</taxon>
        <taxon>Pseudomonadota</taxon>
        <taxon>Alphaproteobacteria</taxon>
        <taxon>Rickettsiales</taxon>
        <taxon>Anaplasmataceae</taxon>
        <taxon>Anaplasma</taxon>
    </lineage>
</organism>
<accession>A0A858PYE1</accession>
<feature type="region of interest" description="Disordered" evidence="1">
    <location>
        <begin position="407"/>
        <end position="430"/>
    </location>
</feature>
<proteinExistence type="predicted"/>
<protein>
    <submittedName>
        <fullName evidence="2">Uncharacterized protein</fullName>
    </submittedName>
</protein>
<dbReference type="EMBL" id="CP046391">
    <property type="protein sequence ID" value="QJC27582.1"/>
    <property type="molecule type" value="Genomic_DNA"/>
</dbReference>
<evidence type="ECO:0000313" key="2">
    <source>
        <dbReference type="EMBL" id="QJC27582.1"/>
    </source>
</evidence>